<gene>
    <name evidence="2" type="ORF">TSPGSL018_19493</name>
</gene>
<feature type="chain" id="PRO_5001605430" evidence="1">
    <location>
        <begin position="28"/>
        <end position="173"/>
    </location>
</feature>
<evidence type="ECO:0000256" key="1">
    <source>
        <dbReference type="SAM" id="SignalP"/>
    </source>
</evidence>
<feature type="signal peptide" evidence="1">
    <location>
        <begin position="1"/>
        <end position="27"/>
    </location>
</feature>
<dbReference type="EMBL" id="GBEZ01022959">
    <property type="protein sequence ID" value="JAC63903.1"/>
    <property type="molecule type" value="Transcribed_RNA"/>
</dbReference>
<name>A0A061QW00_9CHLO</name>
<organism evidence="2">
    <name type="scientific">Tetraselmis sp. GSL018</name>
    <dbReference type="NCBI Taxonomy" id="582737"/>
    <lineage>
        <taxon>Eukaryota</taxon>
        <taxon>Viridiplantae</taxon>
        <taxon>Chlorophyta</taxon>
        <taxon>core chlorophytes</taxon>
        <taxon>Chlorodendrophyceae</taxon>
        <taxon>Chlorodendrales</taxon>
        <taxon>Chlorodendraceae</taxon>
        <taxon>Tetraselmis</taxon>
    </lineage>
</organism>
<keyword evidence="1" id="KW-0732">Signal</keyword>
<protein>
    <submittedName>
        <fullName evidence="2">Uncharacterized protein</fullName>
    </submittedName>
</protein>
<proteinExistence type="predicted"/>
<reference evidence="2" key="1">
    <citation type="submission" date="2014-05" db="EMBL/GenBank/DDBJ databases">
        <title>The transcriptome of the halophilic microalga Tetraselmis sp. GSL018 isolated from the Great Salt Lake, Utah.</title>
        <authorList>
            <person name="Jinkerson R.E."/>
            <person name="D'Adamo S."/>
            <person name="Posewitz M.C."/>
        </authorList>
    </citation>
    <scope>NUCLEOTIDE SEQUENCE</scope>
    <source>
        <strain evidence="2">GSL018</strain>
    </source>
</reference>
<sequence>MVVEGMSRLRLFLFTLASISFTNQALASSSSSNTRVRTRVSSARDAYGPLRVDRSGQIRGDLVPFTCSGKNNDAGIIYGPEDYGCKGGSSNRLKISKRDWVDTGSGWVRFDGSLDQCMSFVRSSVYGDLQTPDLPCFRCYATVSEDGDCYLYSNCGRLGYTKGDQTALYCGFT</sequence>
<evidence type="ECO:0000313" key="2">
    <source>
        <dbReference type="EMBL" id="JAC63903.1"/>
    </source>
</evidence>
<dbReference type="AlphaFoldDB" id="A0A061QW00"/>
<accession>A0A061QW00</accession>